<dbReference type="InterPro" id="IPR050121">
    <property type="entry name" value="Cytochrome_P450_monoxygenase"/>
</dbReference>
<sequence length="521" mass="58649">MALQDYTSSGLAYAMSLITSSVLIYAGYLILLHPLRKFPGPPLARVTDWFAGLHAFKKDLHLEILRTHDKYGSVVRFGPNRLLFNTVTAYTEIYQNDRVSKSHTYGSAVRNNVDNVLTARDKSLHQTKRKMIAPALSERAVKSFEPSMTEHVTVFLKQILKASQVSEPVNVSERAKYIALDIVTQLSFGYALQAQTSDENRFVSKALAFGLYRNNVWHHLFFLSKFWVYSILDRVFFEYRERYSQLLDKMIKSRMARGTNDERDFYSFLAELDPDHAANVRKSGLWWEAHFLVIAGSDTSATTIAATLFYLSRNPQCYQQLANEIRSTFACTQDIKGGPRLAGCHYLRACIDEALRLAPPVPGTLWRTQDPDDDQPLVIDGHVVPKGTIFGVSSYAIHHNEAYFPDPFAFKPERWLEEHPAGAKHLSNAFAAFSVGARGCAGKAMAYLELRLVLARTLWYFGFEAASGSLGEVGGGRAGGPSGRERPGEFQVEDIFTARHDGPYLVFHPRGELWKELESPS</sequence>
<proteinExistence type="inferred from homology"/>
<evidence type="ECO:0000256" key="7">
    <source>
        <dbReference type="SAM" id="Phobius"/>
    </source>
</evidence>
<dbReference type="PANTHER" id="PTHR24305">
    <property type="entry name" value="CYTOCHROME P450"/>
    <property type="match status" value="1"/>
</dbReference>
<dbReference type="PRINTS" id="PR00385">
    <property type="entry name" value="P450"/>
</dbReference>
<keyword evidence="7" id="KW-0472">Membrane</keyword>
<evidence type="ECO:0000256" key="5">
    <source>
        <dbReference type="PIRSR" id="PIRSR602401-1"/>
    </source>
</evidence>
<dbReference type="Proteomes" id="UP001295740">
    <property type="component" value="Unassembled WGS sequence"/>
</dbReference>
<dbReference type="GO" id="GO:0004497">
    <property type="term" value="F:monooxygenase activity"/>
    <property type="evidence" value="ECO:0007669"/>
    <property type="project" value="UniProtKB-KW"/>
</dbReference>
<dbReference type="InterPro" id="IPR002401">
    <property type="entry name" value="Cyt_P450_E_grp-I"/>
</dbReference>
<dbReference type="GO" id="GO:0005506">
    <property type="term" value="F:iron ion binding"/>
    <property type="evidence" value="ECO:0007669"/>
    <property type="project" value="InterPro"/>
</dbReference>
<protein>
    <submittedName>
        <fullName evidence="8">Uu.00g111480.m01.CDS01</fullName>
    </submittedName>
</protein>
<evidence type="ECO:0000313" key="9">
    <source>
        <dbReference type="Proteomes" id="UP001295740"/>
    </source>
</evidence>
<keyword evidence="4 5" id="KW-0408">Iron</keyword>
<dbReference type="Gene3D" id="1.10.630.10">
    <property type="entry name" value="Cytochrome P450"/>
    <property type="match status" value="1"/>
</dbReference>
<dbReference type="GO" id="GO:0020037">
    <property type="term" value="F:heme binding"/>
    <property type="evidence" value="ECO:0007669"/>
    <property type="project" value="InterPro"/>
</dbReference>
<keyword evidence="7" id="KW-1133">Transmembrane helix</keyword>
<dbReference type="PANTHER" id="PTHR24305:SF226">
    <property type="entry name" value="CYTOCHROME P450 MONOOXYGENASE"/>
    <property type="match status" value="1"/>
</dbReference>
<dbReference type="CDD" id="cd11061">
    <property type="entry name" value="CYP67-like"/>
    <property type="match status" value="1"/>
</dbReference>
<comment type="caution">
    <text evidence="8">The sequence shown here is derived from an EMBL/GenBank/DDBJ whole genome shotgun (WGS) entry which is preliminary data.</text>
</comment>
<dbReference type="EMBL" id="CAUWAG010000006">
    <property type="protein sequence ID" value="CAJ2503754.1"/>
    <property type="molecule type" value="Genomic_DNA"/>
</dbReference>
<dbReference type="PROSITE" id="PS00086">
    <property type="entry name" value="CYTOCHROME_P450"/>
    <property type="match status" value="1"/>
</dbReference>
<evidence type="ECO:0000256" key="2">
    <source>
        <dbReference type="ARBA" id="ARBA00022617"/>
    </source>
</evidence>
<reference evidence="8" key="1">
    <citation type="submission" date="2023-10" db="EMBL/GenBank/DDBJ databases">
        <authorList>
            <person name="Hackl T."/>
        </authorList>
    </citation>
    <scope>NUCLEOTIDE SEQUENCE</scope>
</reference>
<keyword evidence="6" id="KW-0503">Monooxygenase</keyword>
<evidence type="ECO:0000313" key="8">
    <source>
        <dbReference type="EMBL" id="CAJ2503754.1"/>
    </source>
</evidence>
<comment type="cofactor">
    <cofactor evidence="1 5">
        <name>heme</name>
        <dbReference type="ChEBI" id="CHEBI:30413"/>
    </cofactor>
</comment>
<keyword evidence="3 5" id="KW-0479">Metal-binding</keyword>
<dbReference type="PRINTS" id="PR00463">
    <property type="entry name" value="EP450I"/>
</dbReference>
<evidence type="ECO:0000256" key="4">
    <source>
        <dbReference type="ARBA" id="ARBA00023004"/>
    </source>
</evidence>
<comment type="similarity">
    <text evidence="6">Belongs to the cytochrome P450 family.</text>
</comment>
<keyword evidence="6" id="KW-0560">Oxidoreductase</keyword>
<keyword evidence="7" id="KW-0812">Transmembrane</keyword>
<evidence type="ECO:0000256" key="1">
    <source>
        <dbReference type="ARBA" id="ARBA00001971"/>
    </source>
</evidence>
<organism evidence="8 9">
    <name type="scientific">Anthostomella pinea</name>
    <dbReference type="NCBI Taxonomy" id="933095"/>
    <lineage>
        <taxon>Eukaryota</taxon>
        <taxon>Fungi</taxon>
        <taxon>Dikarya</taxon>
        <taxon>Ascomycota</taxon>
        <taxon>Pezizomycotina</taxon>
        <taxon>Sordariomycetes</taxon>
        <taxon>Xylariomycetidae</taxon>
        <taxon>Xylariales</taxon>
        <taxon>Xylariaceae</taxon>
        <taxon>Anthostomella</taxon>
    </lineage>
</organism>
<dbReference type="InterPro" id="IPR001128">
    <property type="entry name" value="Cyt_P450"/>
</dbReference>
<dbReference type="AlphaFoldDB" id="A0AAI8VF44"/>
<feature type="binding site" description="axial binding residue" evidence="5">
    <location>
        <position position="440"/>
    </location>
    <ligand>
        <name>heme</name>
        <dbReference type="ChEBI" id="CHEBI:30413"/>
    </ligand>
    <ligandPart>
        <name>Fe</name>
        <dbReference type="ChEBI" id="CHEBI:18248"/>
    </ligandPart>
</feature>
<dbReference type="SUPFAM" id="SSF48264">
    <property type="entry name" value="Cytochrome P450"/>
    <property type="match status" value="1"/>
</dbReference>
<accession>A0AAI8VF44</accession>
<dbReference type="InterPro" id="IPR036396">
    <property type="entry name" value="Cyt_P450_sf"/>
</dbReference>
<dbReference type="InterPro" id="IPR017972">
    <property type="entry name" value="Cyt_P450_CS"/>
</dbReference>
<dbReference type="Pfam" id="PF00067">
    <property type="entry name" value="p450"/>
    <property type="match status" value="1"/>
</dbReference>
<dbReference type="GO" id="GO:0016705">
    <property type="term" value="F:oxidoreductase activity, acting on paired donors, with incorporation or reduction of molecular oxygen"/>
    <property type="evidence" value="ECO:0007669"/>
    <property type="project" value="InterPro"/>
</dbReference>
<feature type="transmembrane region" description="Helical" evidence="7">
    <location>
        <begin position="12"/>
        <end position="31"/>
    </location>
</feature>
<gene>
    <name evidence="8" type="ORF">KHLLAP_LOCUS4222</name>
</gene>
<evidence type="ECO:0000256" key="3">
    <source>
        <dbReference type="ARBA" id="ARBA00022723"/>
    </source>
</evidence>
<evidence type="ECO:0000256" key="6">
    <source>
        <dbReference type="RuleBase" id="RU000461"/>
    </source>
</evidence>
<keyword evidence="2 5" id="KW-0349">Heme</keyword>
<name>A0AAI8VF44_9PEZI</name>
<keyword evidence="9" id="KW-1185">Reference proteome</keyword>